<evidence type="ECO:0000256" key="5">
    <source>
        <dbReference type="ARBA" id="ARBA00022989"/>
    </source>
</evidence>
<sequence>MSVLTEPTASAVARPERRRQRRRAALQGWAFVAPLVIGIAVFQAYPLLVSLWASFHSWDGFTTPTWIGLDNFTAMPADELLVNSVKITLLFTLGSIPLTVVLALLLAVLCNRGGRISSSFFRTAYFTPYVTSIVAISLVFTQFFAPEGVINQVLGLVGIDGPEWLADSTFALVAVIVVAVWQGVGYPMVILLSGLQAIPKELYEAADVDGASPPARFLRITLPLLTPQLFFVLITQFILSFQIFGVVFVMTSGGPGNATSVFIYYVFQNAFSFGQLGYASAMAWAMFLFIVALTVIQLRLQKKWVFYA</sequence>
<reference evidence="9 10" key="1">
    <citation type="submission" date="2018-07" db="EMBL/GenBank/DDBJ databases">
        <title>Desertimonas flava gen. nov. sp. nov.</title>
        <authorList>
            <person name="Liu S."/>
        </authorList>
    </citation>
    <scope>NUCLEOTIDE SEQUENCE [LARGE SCALE GENOMIC DNA]</scope>
    <source>
        <strain evidence="9 10">16Sb5-5</strain>
    </source>
</reference>
<evidence type="ECO:0000256" key="7">
    <source>
        <dbReference type="RuleBase" id="RU363032"/>
    </source>
</evidence>
<dbReference type="EMBL" id="QOUI01000003">
    <property type="protein sequence ID" value="RCK70175.1"/>
    <property type="molecule type" value="Genomic_DNA"/>
</dbReference>
<evidence type="ECO:0000256" key="1">
    <source>
        <dbReference type="ARBA" id="ARBA00004651"/>
    </source>
</evidence>
<evidence type="ECO:0000259" key="8">
    <source>
        <dbReference type="PROSITE" id="PS50928"/>
    </source>
</evidence>
<proteinExistence type="inferred from homology"/>
<feature type="transmembrane region" description="Helical" evidence="7">
    <location>
        <begin position="87"/>
        <end position="111"/>
    </location>
</feature>
<gene>
    <name evidence="9" type="ORF">DT076_05725</name>
</gene>
<dbReference type="InterPro" id="IPR035906">
    <property type="entry name" value="MetI-like_sf"/>
</dbReference>
<dbReference type="Pfam" id="PF00528">
    <property type="entry name" value="BPD_transp_1"/>
    <property type="match status" value="1"/>
</dbReference>
<evidence type="ECO:0000256" key="4">
    <source>
        <dbReference type="ARBA" id="ARBA00022692"/>
    </source>
</evidence>
<accession>A0A367YW97</accession>
<dbReference type="InterPro" id="IPR000515">
    <property type="entry name" value="MetI-like"/>
</dbReference>
<evidence type="ECO:0000313" key="9">
    <source>
        <dbReference type="EMBL" id="RCK70175.1"/>
    </source>
</evidence>
<dbReference type="PANTHER" id="PTHR30193">
    <property type="entry name" value="ABC TRANSPORTER PERMEASE PROTEIN"/>
    <property type="match status" value="1"/>
</dbReference>
<dbReference type="Gene3D" id="1.10.3720.10">
    <property type="entry name" value="MetI-like"/>
    <property type="match status" value="1"/>
</dbReference>
<keyword evidence="6 7" id="KW-0472">Membrane</keyword>
<keyword evidence="5 7" id="KW-1133">Transmembrane helix</keyword>
<dbReference type="PROSITE" id="PS50928">
    <property type="entry name" value="ABC_TM1"/>
    <property type="match status" value="1"/>
</dbReference>
<evidence type="ECO:0000256" key="6">
    <source>
        <dbReference type="ARBA" id="ARBA00023136"/>
    </source>
</evidence>
<keyword evidence="2 7" id="KW-0813">Transport</keyword>
<dbReference type="Proteomes" id="UP000252770">
    <property type="component" value="Unassembled WGS sequence"/>
</dbReference>
<comment type="subcellular location">
    <subcellularLocation>
        <location evidence="1 7">Cell membrane</location>
        <topology evidence="1 7">Multi-pass membrane protein</topology>
    </subcellularLocation>
</comment>
<dbReference type="InterPro" id="IPR051393">
    <property type="entry name" value="ABC_transporter_permease"/>
</dbReference>
<feature type="domain" description="ABC transmembrane type-1" evidence="8">
    <location>
        <begin position="85"/>
        <end position="297"/>
    </location>
</feature>
<evidence type="ECO:0000256" key="3">
    <source>
        <dbReference type="ARBA" id="ARBA00022475"/>
    </source>
</evidence>
<dbReference type="CDD" id="cd06261">
    <property type="entry name" value="TM_PBP2"/>
    <property type="match status" value="1"/>
</dbReference>
<dbReference type="SUPFAM" id="SSF161098">
    <property type="entry name" value="MetI-like"/>
    <property type="match status" value="1"/>
</dbReference>
<feature type="transmembrane region" description="Helical" evidence="7">
    <location>
        <begin position="123"/>
        <end position="145"/>
    </location>
</feature>
<name>A0A367YW97_9ACTN</name>
<protein>
    <submittedName>
        <fullName evidence="9">Sugar ABC transporter permease</fullName>
    </submittedName>
</protein>
<dbReference type="GO" id="GO:0005886">
    <property type="term" value="C:plasma membrane"/>
    <property type="evidence" value="ECO:0007669"/>
    <property type="project" value="UniProtKB-SubCell"/>
</dbReference>
<feature type="transmembrane region" description="Helical" evidence="7">
    <location>
        <begin position="270"/>
        <end position="296"/>
    </location>
</feature>
<feature type="transmembrane region" description="Helical" evidence="7">
    <location>
        <begin position="229"/>
        <end position="250"/>
    </location>
</feature>
<dbReference type="GO" id="GO:0055085">
    <property type="term" value="P:transmembrane transport"/>
    <property type="evidence" value="ECO:0007669"/>
    <property type="project" value="InterPro"/>
</dbReference>
<comment type="similarity">
    <text evidence="7">Belongs to the binding-protein-dependent transport system permease family.</text>
</comment>
<keyword evidence="10" id="KW-1185">Reference proteome</keyword>
<keyword evidence="3" id="KW-1003">Cell membrane</keyword>
<evidence type="ECO:0000256" key="2">
    <source>
        <dbReference type="ARBA" id="ARBA00022448"/>
    </source>
</evidence>
<feature type="transmembrane region" description="Helical" evidence="7">
    <location>
        <begin position="24"/>
        <end position="45"/>
    </location>
</feature>
<dbReference type="PANTHER" id="PTHR30193:SF37">
    <property type="entry name" value="INNER MEMBRANE ABC TRANSPORTER PERMEASE PROTEIN YCJO"/>
    <property type="match status" value="1"/>
</dbReference>
<dbReference type="AlphaFoldDB" id="A0A367YW97"/>
<feature type="transmembrane region" description="Helical" evidence="7">
    <location>
        <begin position="170"/>
        <end position="192"/>
    </location>
</feature>
<keyword evidence="4 7" id="KW-0812">Transmembrane</keyword>
<evidence type="ECO:0000313" key="10">
    <source>
        <dbReference type="Proteomes" id="UP000252770"/>
    </source>
</evidence>
<comment type="caution">
    <text evidence="9">The sequence shown here is derived from an EMBL/GenBank/DDBJ whole genome shotgun (WGS) entry which is preliminary data.</text>
</comment>
<organism evidence="9 10">
    <name type="scientific">Desertihabitans brevis</name>
    <dbReference type="NCBI Taxonomy" id="2268447"/>
    <lineage>
        <taxon>Bacteria</taxon>
        <taxon>Bacillati</taxon>
        <taxon>Actinomycetota</taxon>
        <taxon>Actinomycetes</taxon>
        <taxon>Propionibacteriales</taxon>
        <taxon>Propionibacteriaceae</taxon>
        <taxon>Desertihabitans</taxon>
    </lineage>
</organism>
<dbReference type="RefSeq" id="WP_114125718.1">
    <property type="nucleotide sequence ID" value="NZ_QOUI01000003.1"/>
</dbReference>